<keyword evidence="2" id="KW-0732">Signal</keyword>
<proteinExistence type="predicted"/>
<accession>A0AAN8FX43</accession>
<keyword evidence="1" id="KW-1133">Transmembrane helix</keyword>
<evidence type="ECO:0008006" key="5">
    <source>
        <dbReference type="Google" id="ProtNLM"/>
    </source>
</evidence>
<feature type="signal peptide" evidence="2">
    <location>
        <begin position="1"/>
        <end position="21"/>
    </location>
</feature>
<protein>
    <recommendedName>
        <fullName evidence="5">DOMON domain-containing protein</fullName>
    </recommendedName>
</protein>
<keyword evidence="4" id="KW-1185">Reference proteome</keyword>
<dbReference type="AlphaFoldDB" id="A0AAN8FX43"/>
<dbReference type="EMBL" id="WIXE01002536">
    <property type="protein sequence ID" value="KAK5984714.1"/>
    <property type="molecule type" value="Genomic_DNA"/>
</dbReference>
<evidence type="ECO:0000256" key="1">
    <source>
        <dbReference type="SAM" id="Phobius"/>
    </source>
</evidence>
<feature type="transmembrane region" description="Helical" evidence="1">
    <location>
        <begin position="267"/>
        <end position="284"/>
    </location>
</feature>
<keyword evidence="1" id="KW-0472">Membrane</keyword>
<sequence>MTHLLLTWALVLLSPCNIYSAGKCDLSVPPESWLVTTATGISKWGTAGVSDNGNQFCINGSPSTVIEVDYHADLPEKTPRNAHQLTRSALNLWDNPDNMCVMDDPQIHVCIPFCANEPQPMIIQAALSSGNPQIVADSIAKSMNFKWNKHWEDTNANWAITVLQVDFNNPAAHLNVSMFADPAVWCSVYIGIDPQLGFPYLYEIQLVKVNRFMSPKRNRSRSQADNGPTSSGHSSYKIVLLSKDRPTSAAPVESISKASSGLVDKMLLVYFILMGAFCAKHLIFRSKPQTV</sequence>
<feature type="chain" id="PRO_5042878342" description="DOMON domain-containing protein" evidence="2">
    <location>
        <begin position="22"/>
        <end position="291"/>
    </location>
</feature>
<evidence type="ECO:0000313" key="4">
    <source>
        <dbReference type="Proteomes" id="UP001331761"/>
    </source>
</evidence>
<comment type="caution">
    <text evidence="3">The sequence shown here is derived from an EMBL/GenBank/DDBJ whole genome shotgun (WGS) entry which is preliminary data.</text>
</comment>
<organism evidence="3 4">
    <name type="scientific">Trichostrongylus colubriformis</name>
    <name type="common">Black scour worm</name>
    <dbReference type="NCBI Taxonomy" id="6319"/>
    <lineage>
        <taxon>Eukaryota</taxon>
        <taxon>Metazoa</taxon>
        <taxon>Ecdysozoa</taxon>
        <taxon>Nematoda</taxon>
        <taxon>Chromadorea</taxon>
        <taxon>Rhabditida</taxon>
        <taxon>Rhabditina</taxon>
        <taxon>Rhabditomorpha</taxon>
        <taxon>Strongyloidea</taxon>
        <taxon>Trichostrongylidae</taxon>
        <taxon>Trichostrongylus</taxon>
    </lineage>
</organism>
<reference evidence="3 4" key="1">
    <citation type="submission" date="2019-10" db="EMBL/GenBank/DDBJ databases">
        <title>Assembly and Annotation for the nematode Trichostrongylus colubriformis.</title>
        <authorList>
            <person name="Martin J."/>
        </authorList>
    </citation>
    <scope>NUCLEOTIDE SEQUENCE [LARGE SCALE GENOMIC DNA]</scope>
    <source>
        <strain evidence="3">G859</strain>
        <tissue evidence="3">Whole worm</tissue>
    </source>
</reference>
<name>A0AAN8FX43_TRICO</name>
<gene>
    <name evidence="3" type="ORF">GCK32_014477</name>
</gene>
<evidence type="ECO:0000256" key="2">
    <source>
        <dbReference type="SAM" id="SignalP"/>
    </source>
</evidence>
<evidence type="ECO:0000313" key="3">
    <source>
        <dbReference type="EMBL" id="KAK5984714.1"/>
    </source>
</evidence>
<keyword evidence="1" id="KW-0812">Transmembrane</keyword>
<dbReference type="Proteomes" id="UP001331761">
    <property type="component" value="Unassembled WGS sequence"/>
</dbReference>